<dbReference type="Proteomes" id="UP001168821">
    <property type="component" value="Unassembled WGS sequence"/>
</dbReference>
<reference evidence="1" key="1">
    <citation type="journal article" date="2023" name="G3 (Bethesda)">
        <title>Whole genome assemblies of Zophobas morio and Tenebrio molitor.</title>
        <authorList>
            <person name="Kaur S."/>
            <person name="Stinson S.A."/>
            <person name="diCenzo G.C."/>
        </authorList>
    </citation>
    <scope>NUCLEOTIDE SEQUENCE</scope>
    <source>
        <strain evidence="1">QUZm001</strain>
    </source>
</reference>
<evidence type="ECO:0000313" key="2">
    <source>
        <dbReference type="Proteomes" id="UP001168821"/>
    </source>
</evidence>
<comment type="caution">
    <text evidence="1">The sequence shown here is derived from an EMBL/GenBank/DDBJ whole genome shotgun (WGS) entry which is preliminary data.</text>
</comment>
<accession>A0AA38LZF2</accession>
<evidence type="ECO:0000313" key="1">
    <source>
        <dbReference type="EMBL" id="KAJ3622596.1"/>
    </source>
</evidence>
<keyword evidence="2" id="KW-1185">Reference proteome</keyword>
<dbReference type="AlphaFoldDB" id="A0AA38LZF2"/>
<organism evidence="1 2">
    <name type="scientific">Zophobas morio</name>
    <dbReference type="NCBI Taxonomy" id="2755281"/>
    <lineage>
        <taxon>Eukaryota</taxon>
        <taxon>Metazoa</taxon>
        <taxon>Ecdysozoa</taxon>
        <taxon>Arthropoda</taxon>
        <taxon>Hexapoda</taxon>
        <taxon>Insecta</taxon>
        <taxon>Pterygota</taxon>
        <taxon>Neoptera</taxon>
        <taxon>Endopterygota</taxon>
        <taxon>Coleoptera</taxon>
        <taxon>Polyphaga</taxon>
        <taxon>Cucujiformia</taxon>
        <taxon>Tenebrionidae</taxon>
        <taxon>Zophobas</taxon>
    </lineage>
</organism>
<gene>
    <name evidence="1" type="ORF">Zmor_004471</name>
</gene>
<dbReference type="EMBL" id="JALNTZ010001846">
    <property type="protein sequence ID" value="KAJ3622596.1"/>
    <property type="molecule type" value="Genomic_DNA"/>
</dbReference>
<sequence>MNYNGLGDGSVDYKLLSSKTDSVAMTDGSSINNVKNKPVLEGVVGQFFNGNDGSSRRGYAAPMVRDSGGTLAGGLDNLIKMNGLGNIEDLTKVSHKYTVK</sequence>
<proteinExistence type="predicted"/>
<protein>
    <submittedName>
        <fullName evidence="1">Uncharacterized protein</fullName>
    </submittedName>
</protein>
<name>A0AA38LZF2_9CUCU</name>